<name>A0A0N1HD90_9EURO</name>
<evidence type="ECO:0000256" key="1">
    <source>
        <dbReference type="ARBA" id="ARBA00009865"/>
    </source>
</evidence>
<accession>A0A0N1HD90</accession>
<dbReference type="PANTHER" id="PTHR42812">
    <property type="entry name" value="BETA-XYLOSIDASE"/>
    <property type="match status" value="1"/>
</dbReference>
<dbReference type="GO" id="GO:0005975">
    <property type="term" value="P:carbohydrate metabolic process"/>
    <property type="evidence" value="ECO:0007669"/>
    <property type="project" value="InterPro"/>
</dbReference>
<evidence type="ECO:0000313" key="7">
    <source>
        <dbReference type="Proteomes" id="UP000038010"/>
    </source>
</evidence>
<dbReference type="GO" id="GO:0004553">
    <property type="term" value="F:hydrolase activity, hydrolyzing O-glycosyl compounds"/>
    <property type="evidence" value="ECO:0007669"/>
    <property type="project" value="InterPro"/>
</dbReference>
<proteinExistence type="inferred from homology"/>
<keyword evidence="2 4" id="KW-0378">Hydrolase</keyword>
<evidence type="ECO:0008006" key="8">
    <source>
        <dbReference type="Google" id="ProtNLM"/>
    </source>
</evidence>
<protein>
    <recommendedName>
        <fullName evidence="8">Glycoside hydrolase family 43 protein</fullName>
    </recommendedName>
</protein>
<keyword evidence="7" id="KW-1185">Reference proteome</keyword>
<evidence type="ECO:0000256" key="4">
    <source>
        <dbReference type="RuleBase" id="RU361187"/>
    </source>
</evidence>
<dbReference type="OrthoDB" id="3879658at2759"/>
<organism evidence="6 7">
    <name type="scientific">Cyphellophora attinorum</name>
    <dbReference type="NCBI Taxonomy" id="1664694"/>
    <lineage>
        <taxon>Eukaryota</taxon>
        <taxon>Fungi</taxon>
        <taxon>Dikarya</taxon>
        <taxon>Ascomycota</taxon>
        <taxon>Pezizomycotina</taxon>
        <taxon>Eurotiomycetes</taxon>
        <taxon>Chaetothyriomycetidae</taxon>
        <taxon>Chaetothyriales</taxon>
        <taxon>Cyphellophoraceae</taxon>
        <taxon>Cyphellophora</taxon>
    </lineage>
</organism>
<dbReference type="EMBL" id="LFJN01000007">
    <property type="protein sequence ID" value="KPI42233.1"/>
    <property type="molecule type" value="Genomic_DNA"/>
</dbReference>
<dbReference type="Gene3D" id="2.115.10.20">
    <property type="entry name" value="Glycosyl hydrolase domain, family 43"/>
    <property type="match status" value="1"/>
</dbReference>
<keyword evidence="3 4" id="KW-0326">Glycosidase</keyword>
<comment type="similarity">
    <text evidence="1 4">Belongs to the glycosyl hydrolase 43 family.</text>
</comment>
<dbReference type="Proteomes" id="UP000038010">
    <property type="component" value="Unassembled WGS sequence"/>
</dbReference>
<dbReference type="RefSeq" id="XP_018002196.1">
    <property type="nucleotide sequence ID" value="XM_018150452.1"/>
</dbReference>
<feature type="region of interest" description="Disordered" evidence="5">
    <location>
        <begin position="17"/>
        <end position="36"/>
    </location>
</feature>
<evidence type="ECO:0000256" key="2">
    <source>
        <dbReference type="ARBA" id="ARBA00022801"/>
    </source>
</evidence>
<evidence type="ECO:0000256" key="5">
    <source>
        <dbReference type="SAM" id="MobiDB-lite"/>
    </source>
</evidence>
<dbReference type="Pfam" id="PF04616">
    <property type="entry name" value="Glyco_hydro_43"/>
    <property type="match status" value="1"/>
</dbReference>
<comment type="caution">
    <text evidence="6">The sequence shown here is derived from an EMBL/GenBank/DDBJ whole genome shotgun (WGS) entry which is preliminary data.</text>
</comment>
<dbReference type="PANTHER" id="PTHR42812:SF5">
    <property type="entry name" value="ENDO-ARABINASE"/>
    <property type="match status" value="1"/>
</dbReference>
<dbReference type="VEuPathDB" id="FungiDB:AB675_9879"/>
<sequence>MVAIPLPVAILAATSLHSRQSPESAPPPAAQGGLPNYYGSVRQVTRSDFPDPALLYYNGITYAYSTNSGSGTHIPVATSTDNTTFNVLDGKDALPGLAAWENGNNVWAPDVVQIFDSATVSQSKFVMYYASGTLSSKGKYHCIGAATASTPLGPFVPISDQPFICPNIPTSGGAIDPEGFLDPVTGRRYVAYKQDGNAIGHGGSCGNGVAPKQVTPIMLQEVSADDGVTLIGAPQPLLDRDEADGPLIEAPSLHRSEDGIYFLFYASNCFDSPEYSTSYATSTNVWGPYVKAQRPLLHTGNGASVTGPGGLDVPAAGDGLVGFHGRVNPDNTPLVRAAYTARLVFDGRIVGFATS</sequence>
<reference evidence="6 7" key="1">
    <citation type="submission" date="2015-06" db="EMBL/GenBank/DDBJ databases">
        <title>Draft genome of the ant-associated black yeast Phialophora attae CBS 131958.</title>
        <authorList>
            <person name="Moreno L.F."/>
            <person name="Stielow B.J."/>
            <person name="de Hoog S."/>
            <person name="Vicente V.A."/>
            <person name="Weiss V.A."/>
            <person name="de Vries M."/>
            <person name="Cruz L.M."/>
            <person name="Souza E.M."/>
        </authorList>
    </citation>
    <scope>NUCLEOTIDE SEQUENCE [LARGE SCALE GENOMIC DNA]</scope>
    <source>
        <strain evidence="6 7">CBS 131958</strain>
    </source>
</reference>
<dbReference type="InterPro" id="IPR006710">
    <property type="entry name" value="Glyco_hydro_43"/>
</dbReference>
<dbReference type="STRING" id="1664694.A0A0N1HD90"/>
<dbReference type="InterPro" id="IPR051795">
    <property type="entry name" value="Glycosyl_Hydrlase_43"/>
</dbReference>
<dbReference type="InterPro" id="IPR023296">
    <property type="entry name" value="Glyco_hydro_beta-prop_sf"/>
</dbReference>
<dbReference type="AlphaFoldDB" id="A0A0N1HD90"/>
<dbReference type="SUPFAM" id="SSF75005">
    <property type="entry name" value="Arabinanase/levansucrase/invertase"/>
    <property type="match status" value="1"/>
</dbReference>
<gene>
    <name evidence="6" type="ORF">AB675_9879</name>
</gene>
<evidence type="ECO:0000313" key="6">
    <source>
        <dbReference type="EMBL" id="KPI42233.1"/>
    </source>
</evidence>
<dbReference type="CDD" id="cd08999">
    <property type="entry name" value="GH43_ABN-like"/>
    <property type="match status" value="1"/>
</dbReference>
<evidence type="ECO:0000256" key="3">
    <source>
        <dbReference type="ARBA" id="ARBA00023295"/>
    </source>
</evidence>
<dbReference type="GeneID" id="28742332"/>